<feature type="transmembrane region" description="Helical" evidence="1">
    <location>
        <begin position="5"/>
        <end position="22"/>
    </location>
</feature>
<accession>A0ABS2P2Q0</accession>
<keyword evidence="1" id="KW-0812">Transmembrane</keyword>
<keyword evidence="3" id="KW-1185">Reference proteome</keyword>
<feature type="transmembrane region" description="Helical" evidence="1">
    <location>
        <begin position="28"/>
        <end position="47"/>
    </location>
</feature>
<comment type="caution">
    <text evidence="2">The sequence shown here is derived from an EMBL/GenBank/DDBJ whole genome shotgun (WGS) entry which is preliminary data.</text>
</comment>
<dbReference type="RefSeq" id="WP_204417996.1">
    <property type="nucleotide sequence ID" value="NZ_JAFBED010000006.1"/>
</dbReference>
<keyword evidence="1" id="KW-1133">Transmembrane helix</keyword>
<keyword evidence="2" id="KW-0418">Kinase</keyword>
<keyword evidence="1" id="KW-0472">Membrane</keyword>
<organism evidence="2 3">
    <name type="scientific">Sutcliffiella tianshenii</name>
    <dbReference type="NCBI Taxonomy" id="1463404"/>
    <lineage>
        <taxon>Bacteria</taxon>
        <taxon>Bacillati</taxon>
        <taxon>Bacillota</taxon>
        <taxon>Bacilli</taxon>
        <taxon>Bacillales</taxon>
        <taxon>Bacillaceae</taxon>
        <taxon>Sutcliffiella</taxon>
    </lineage>
</organism>
<reference evidence="2 3" key="1">
    <citation type="submission" date="2021-01" db="EMBL/GenBank/DDBJ databases">
        <title>Genomic Encyclopedia of Type Strains, Phase IV (KMG-IV): sequencing the most valuable type-strain genomes for metagenomic binning, comparative biology and taxonomic classification.</title>
        <authorList>
            <person name="Goeker M."/>
        </authorList>
    </citation>
    <scope>NUCLEOTIDE SEQUENCE [LARGE SCALE GENOMIC DNA]</scope>
    <source>
        <strain evidence="2 3">DSM 25879</strain>
    </source>
</reference>
<evidence type="ECO:0000313" key="2">
    <source>
        <dbReference type="EMBL" id="MBM7621217.1"/>
    </source>
</evidence>
<gene>
    <name evidence="2" type="ORF">JOC95_003090</name>
</gene>
<proteinExistence type="predicted"/>
<evidence type="ECO:0000256" key="1">
    <source>
        <dbReference type="SAM" id="Phobius"/>
    </source>
</evidence>
<protein>
    <submittedName>
        <fullName evidence="2">K+-sensing histidine kinase KdpD</fullName>
    </submittedName>
</protein>
<keyword evidence="2" id="KW-0808">Transferase</keyword>
<evidence type="ECO:0000313" key="3">
    <source>
        <dbReference type="Proteomes" id="UP000737402"/>
    </source>
</evidence>
<sequence length="53" mass="5899">MFNGIVLAVVVFILSIFIISVTPELENAMLGVLAASMVFNIYLIRCIHKMKKS</sequence>
<name>A0ABS2P2Q0_9BACI</name>
<dbReference type="Proteomes" id="UP000737402">
    <property type="component" value="Unassembled WGS sequence"/>
</dbReference>
<dbReference type="EMBL" id="JAFBED010000006">
    <property type="protein sequence ID" value="MBM7621217.1"/>
    <property type="molecule type" value="Genomic_DNA"/>
</dbReference>
<dbReference type="GO" id="GO:0016301">
    <property type="term" value="F:kinase activity"/>
    <property type="evidence" value="ECO:0007669"/>
    <property type="project" value="UniProtKB-KW"/>
</dbReference>